<dbReference type="PROSITE" id="PS50887">
    <property type="entry name" value="GGDEF"/>
    <property type="match status" value="1"/>
</dbReference>
<dbReference type="EMBL" id="CP060790">
    <property type="protein sequence ID" value="QNP60853.1"/>
    <property type="molecule type" value="Genomic_DNA"/>
</dbReference>
<accession>A0A7H0HJY7</accession>
<feature type="domain" description="GGDEF" evidence="4">
    <location>
        <begin position="144"/>
        <end position="282"/>
    </location>
</feature>
<keyword evidence="1" id="KW-0597">Phosphoprotein</keyword>
<evidence type="ECO:0000313" key="5">
    <source>
        <dbReference type="EMBL" id="QNP60853.1"/>
    </source>
</evidence>
<dbReference type="Gene3D" id="3.30.70.270">
    <property type="match status" value="1"/>
</dbReference>
<dbReference type="KEGG" id="amon:H9L24_08885"/>
<evidence type="ECO:0000256" key="1">
    <source>
        <dbReference type="PROSITE-ProRule" id="PRU00169"/>
    </source>
</evidence>
<evidence type="ECO:0000259" key="4">
    <source>
        <dbReference type="PROSITE" id="PS50887"/>
    </source>
</evidence>
<proteinExistence type="predicted"/>
<sequence>MAESASKSEALRVLQGRNGHFSFIFLDFKLEDGDGRELLPDIWETVGSDCVVIAVTGNGTEQSAAEAIKLGIHEYLSKHELSVDRVVNAIDDGLRWLEDNKRTREMESALLHRSLHDPLTDLYNRHVFFERLEHQCALYRREGTACAVLVIDLDQFKQINDRLGHEMGDVLLVQAAHRMRDTIREIDTIARLGGDEFACIMPGVRTLRQAAALGGKISACMDAPFALGSEMVRVGASVGISVCPQHGCDPTPSSTARTTPCTAPSAASRAWCCTTNWSLRAPTRWTARCCWARPRRRCSAASSSGTGSPRSTWRPARWRASRPSRAGPIPSSARSLPMCSSRRSRTPSSSGRSPWPPSTPCWPSCGRSTPATAISPRPSTSRPSCCSTTSSCPSCWRGSMRPAWTPGACAWS</sequence>
<feature type="compositionally biased region" description="Low complexity" evidence="2">
    <location>
        <begin position="375"/>
        <end position="391"/>
    </location>
</feature>
<dbReference type="Pfam" id="PF00072">
    <property type="entry name" value="Response_reg"/>
    <property type="match status" value="1"/>
</dbReference>
<feature type="modified residue" description="4-aspartylphosphate" evidence="1">
    <location>
        <position position="27"/>
    </location>
</feature>
<evidence type="ECO:0000256" key="2">
    <source>
        <dbReference type="SAM" id="MobiDB-lite"/>
    </source>
</evidence>
<dbReference type="SUPFAM" id="SSF55073">
    <property type="entry name" value="Nucleotide cyclase"/>
    <property type="match status" value="1"/>
</dbReference>
<dbReference type="Pfam" id="PF00990">
    <property type="entry name" value="GGDEF"/>
    <property type="match status" value="1"/>
</dbReference>
<dbReference type="SUPFAM" id="SSF52172">
    <property type="entry name" value="CheY-like"/>
    <property type="match status" value="1"/>
</dbReference>
<keyword evidence="6" id="KW-1185">Reference proteome</keyword>
<dbReference type="InterPro" id="IPR000160">
    <property type="entry name" value="GGDEF_dom"/>
</dbReference>
<dbReference type="InterPro" id="IPR029787">
    <property type="entry name" value="Nucleotide_cyclase"/>
</dbReference>
<evidence type="ECO:0000313" key="6">
    <source>
        <dbReference type="Proteomes" id="UP000516057"/>
    </source>
</evidence>
<feature type="domain" description="Response regulatory" evidence="3">
    <location>
        <begin position="1"/>
        <end position="93"/>
    </location>
</feature>
<dbReference type="NCBIfam" id="TIGR00254">
    <property type="entry name" value="GGDEF"/>
    <property type="match status" value="1"/>
</dbReference>
<name>A0A7H0HJY7_9BURK</name>
<dbReference type="CDD" id="cd01949">
    <property type="entry name" value="GGDEF"/>
    <property type="match status" value="1"/>
</dbReference>
<dbReference type="InterPro" id="IPR001789">
    <property type="entry name" value="Sig_transdc_resp-reg_receiver"/>
</dbReference>
<reference evidence="5 6" key="1">
    <citation type="submission" date="2020-08" db="EMBL/GenBank/DDBJ databases">
        <title>Genome sequence of Acidovorax monticola KACC 19171T.</title>
        <authorList>
            <person name="Hyun D.-W."/>
            <person name="Bae J.-W."/>
        </authorList>
    </citation>
    <scope>NUCLEOTIDE SEQUENCE [LARGE SCALE GENOMIC DNA]</scope>
    <source>
        <strain evidence="5 6">KACC 19171</strain>
    </source>
</reference>
<dbReference type="PANTHER" id="PTHR46663">
    <property type="entry name" value="DIGUANYLATE CYCLASE DGCT-RELATED"/>
    <property type="match status" value="1"/>
</dbReference>
<dbReference type="InterPro" id="IPR043128">
    <property type="entry name" value="Rev_trsase/Diguanyl_cyclase"/>
</dbReference>
<feature type="compositionally biased region" description="Low complexity" evidence="2">
    <location>
        <begin position="299"/>
        <end position="315"/>
    </location>
</feature>
<gene>
    <name evidence="5" type="ORF">H9L24_08885</name>
</gene>
<dbReference type="PANTHER" id="PTHR46663:SF2">
    <property type="entry name" value="GGDEF DOMAIN-CONTAINING PROTEIN"/>
    <property type="match status" value="1"/>
</dbReference>
<organism evidence="5 6">
    <name type="scientific">Paenacidovorax monticola</name>
    <dbReference type="NCBI Taxonomy" id="1926868"/>
    <lineage>
        <taxon>Bacteria</taxon>
        <taxon>Pseudomonadati</taxon>
        <taxon>Pseudomonadota</taxon>
        <taxon>Betaproteobacteria</taxon>
        <taxon>Burkholderiales</taxon>
        <taxon>Comamonadaceae</taxon>
        <taxon>Paenacidovorax</taxon>
    </lineage>
</organism>
<dbReference type="GO" id="GO:0000160">
    <property type="term" value="P:phosphorelay signal transduction system"/>
    <property type="evidence" value="ECO:0007669"/>
    <property type="project" value="InterPro"/>
</dbReference>
<feature type="region of interest" description="Disordered" evidence="2">
    <location>
        <begin position="299"/>
        <end position="391"/>
    </location>
</feature>
<protein>
    <submittedName>
        <fullName evidence="5">Diguanylate cyclase</fullName>
    </submittedName>
</protein>
<dbReference type="InterPro" id="IPR052163">
    <property type="entry name" value="DGC-Regulatory_Protein"/>
</dbReference>
<evidence type="ECO:0000259" key="3">
    <source>
        <dbReference type="PROSITE" id="PS50110"/>
    </source>
</evidence>
<dbReference type="PROSITE" id="PS50110">
    <property type="entry name" value="RESPONSE_REGULATORY"/>
    <property type="match status" value="1"/>
</dbReference>
<dbReference type="InterPro" id="IPR011006">
    <property type="entry name" value="CheY-like_superfamily"/>
</dbReference>
<dbReference type="Proteomes" id="UP000516057">
    <property type="component" value="Chromosome"/>
</dbReference>
<dbReference type="SMART" id="SM00267">
    <property type="entry name" value="GGDEF"/>
    <property type="match status" value="1"/>
</dbReference>
<dbReference type="Gene3D" id="3.40.50.2300">
    <property type="match status" value="1"/>
</dbReference>
<dbReference type="AlphaFoldDB" id="A0A7H0HJY7"/>